<reference evidence="4" key="1">
    <citation type="submission" date="2025-08" db="UniProtKB">
        <authorList>
            <consortium name="RefSeq"/>
        </authorList>
    </citation>
    <scope>IDENTIFICATION</scope>
    <source>
        <tissue evidence="4">Blood</tissue>
    </source>
</reference>
<dbReference type="PRINTS" id="PR00837">
    <property type="entry name" value="V5TPXLIKE"/>
</dbReference>
<dbReference type="SMART" id="SM00198">
    <property type="entry name" value="SCP"/>
    <property type="match status" value="1"/>
</dbReference>
<protein>
    <submittedName>
        <fullName evidence="4">GLIPR1-like protein 1</fullName>
    </submittedName>
</protein>
<dbReference type="InterPro" id="IPR035940">
    <property type="entry name" value="CAP_sf"/>
</dbReference>
<dbReference type="Gene3D" id="3.40.33.10">
    <property type="entry name" value="CAP"/>
    <property type="match status" value="1"/>
</dbReference>
<sequence>MEPARRVVPTGPRRTGWPSRYWSTQSERLVHSAMVLRKKLSCLWTLGLCLVASKSSAKVPSITDTNFKDSSVKAHNDMRGKVWPPAADMKHMTWDDGLAQVAKAWANKCKFKHNSCLSKSYGCHPTFQYVGENIWLGGFSIFSPRLAVIAWFNETAFYDYNALSCSKVCGHYTQVVWANSYKVSCAITMCPTLGNHETAIYVCNYGPAGNFPNRPPYTRGVSCSLCAKEETCENKLCRNKELDKPEKYPNWSPQGKAPQQISCNSLCLVSVLLRLF</sequence>
<dbReference type="PROSITE" id="PS01009">
    <property type="entry name" value="CRISP_1"/>
    <property type="match status" value="1"/>
</dbReference>
<keyword evidence="3" id="KW-1185">Reference proteome</keyword>
<evidence type="ECO:0000256" key="1">
    <source>
        <dbReference type="ARBA" id="ARBA00009923"/>
    </source>
</evidence>
<dbReference type="KEGG" id="aju:106967431"/>
<dbReference type="SUPFAM" id="SSF55797">
    <property type="entry name" value="PR-1-like"/>
    <property type="match status" value="1"/>
</dbReference>
<dbReference type="GO" id="GO:0016020">
    <property type="term" value="C:membrane"/>
    <property type="evidence" value="ECO:0007669"/>
    <property type="project" value="UniProtKB-SubCell"/>
</dbReference>
<dbReference type="PROSITE" id="PS01010">
    <property type="entry name" value="CRISP_2"/>
    <property type="match status" value="1"/>
</dbReference>
<proteinExistence type="inferred from homology"/>
<feature type="domain" description="SCP" evidence="2">
    <location>
        <begin position="66"/>
        <end position="213"/>
    </location>
</feature>
<dbReference type="InterPro" id="IPR018244">
    <property type="entry name" value="Allrgn_V5/Tpx1_CS"/>
</dbReference>
<dbReference type="PANTHER" id="PTHR10334">
    <property type="entry name" value="CYSTEINE-RICH SECRETORY PROTEIN-RELATED"/>
    <property type="match status" value="1"/>
</dbReference>
<evidence type="ECO:0000313" key="4">
    <source>
        <dbReference type="RefSeq" id="XP_014919160.3"/>
    </source>
</evidence>
<dbReference type="AlphaFoldDB" id="A0A6I9ZDM7"/>
<dbReference type="PRINTS" id="PR00838">
    <property type="entry name" value="V5ALLERGEN"/>
</dbReference>
<dbReference type="Pfam" id="PF00188">
    <property type="entry name" value="CAP"/>
    <property type="match status" value="1"/>
</dbReference>
<dbReference type="RefSeq" id="XP_014919160.3">
    <property type="nucleotide sequence ID" value="XM_015063674.3"/>
</dbReference>
<dbReference type="Proteomes" id="UP001652583">
    <property type="component" value="Chromosome B4"/>
</dbReference>
<comment type="similarity">
    <text evidence="1">Belongs to the CRISP family.</text>
</comment>
<accession>A0A6I9ZDM7</accession>
<dbReference type="GO" id="GO:0005576">
    <property type="term" value="C:extracellular region"/>
    <property type="evidence" value="ECO:0007669"/>
    <property type="project" value="InterPro"/>
</dbReference>
<organism evidence="3 4">
    <name type="scientific">Acinonyx jubatus</name>
    <name type="common">Cheetah</name>
    <dbReference type="NCBI Taxonomy" id="32536"/>
    <lineage>
        <taxon>Eukaryota</taxon>
        <taxon>Metazoa</taxon>
        <taxon>Chordata</taxon>
        <taxon>Craniata</taxon>
        <taxon>Vertebrata</taxon>
        <taxon>Euteleostomi</taxon>
        <taxon>Mammalia</taxon>
        <taxon>Eutheria</taxon>
        <taxon>Laurasiatheria</taxon>
        <taxon>Carnivora</taxon>
        <taxon>Feliformia</taxon>
        <taxon>Felidae</taxon>
        <taxon>Felinae</taxon>
        <taxon>Acinonyx</taxon>
    </lineage>
</organism>
<dbReference type="InterPro" id="IPR002413">
    <property type="entry name" value="V5_allergen-like"/>
</dbReference>
<evidence type="ECO:0000259" key="2">
    <source>
        <dbReference type="SMART" id="SM00198"/>
    </source>
</evidence>
<evidence type="ECO:0000313" key="3">
    <source>
        <dbReference type="Proteomes" id="UP001652583"/>
    </source>
</evidence>
<dbReference type="InterPro" id="IPR014044">
    <property type="entry name" value="CAP_dom"/>
</dbReference>
<dbReference type="InterPro" id="IPR001283">
    <property type="entry name" value="CRISP-related"/>
</dbReference>
<dbReference type="GeneID" id="106967431"/>
<name>A0A6I9ZDM7_ACIJB</name>
<gene>
    <name evidence="4" type="primary">GLIPR1L1</name>
</gene>